<organism evidence="5 6">
    <name type="scientific">Candidatus Woesebacteria bacterium RIFOXYB1_FULL_38_16</name>
    <dbReference type="NCBI Taxonomy" id="1802538"/>
    <lineage>
        <taxon>Bacteria</taxon>
        <taxon>Candidatus Woeseibacteriota</taxon>
    </lineage>
</organism>
<dbReference type="Pfam" id="PF00437">
    <property type="entry name" value="T2SSE"/>
    <property type="match status" value="1"/>
</dbReference>
<dbReference type="PANTHER" id="PTHR30258:SF2">
    <property type="entry name" value="COMG OPERON PROTEIN 1"/>
    <property type="match status" value="1"/>
</dbReference>
<dbReference type="Gene3D" id="3.30.300.160">
    <property type="entry name" value="Type II secretion system, protein E, N-terminal domain"/>
    <property type="match status" value="1"/>
</dbReference>
<evidence type="ECO:0000256" key="2">
    <source>
        <dbReference type="ARBA" id="ARBA00022741"/>
    </source>
</evidence>
<dbReference type="PANTHER" id="PTHR30258">
    <property type="entry name" value="TYPE II SECRETION SYSTEM PROTEIN GSPE-RELATED"/>
    <property type="match status" value="1"/>
</dbReference>
<gene>
    <name evidence="5" type="ORF">A2382_00290</name>
</gene>
<comment type="caution">
    <text evidence="5">The sequence shown here is derived from an EMBL/GenBank/DDBJ whole genome shotgun (WGS) entry which is preliminary data.</text>
</comment>
<keyword evidence="2" id="KW-0547">Nucleotide-binding</keyword>
<keyword evidence="3" id="KW-0067">ATP-binding</keyword>
<protein>
    <recommendedName>
        <fullName evidence="4">Bacterial type II secretion system protein E domain-containing protein</fullName>
    </recommendedName>
</protein>
<dbReference type="Gene3D" id="3.30.450.90">
    <property type="match status" value="1"/>
</dbReference>
<dbReference type="EMBL" id="MGHY01000018">
    <property type="protein sequence ID" value="OGM79210.1"/>
    <property type="molecule type" value="Genomic_DNA"/>
</dbReference>
<dbReference type="STRING" id="1802538.A2382_00290"/>
<evidence type="ECO:0000313" key="6">
    <source>
        <dbReference type="Proteomes" id="UP000178999"/>
    </source>
</evidence>
<dbReference type="SMART" id="SM00382">
    <property type="entry name" value="AAA"/>
    <property type="match status" value="1"/>
</dbReference>
<dbReference type="Pfam" id="PF05157">
    <property type="entry name" value="MshEN"/>
    <property type="match status" value="1"/>
</dbReference>
<sequence>MNLDTEVLKQILVTSGYIEPLEFDDASRSASDLGKDLYDVLIFRGLINSDALSKLIAEYLKVPYVDIRHQLIEDSILQLVPEKMARMYKLLPFKREGDQLKVAMVNPSDVEAIEFLKRHTGLIITPYYASDEEIKRALGQYKRNFGVDFERIIAENLKKVGASSEDLTKAAENLPIIKVLDTILEYAVSERASDVHIETQETQVIVRFRVDGLLRDIIKFPRGVEEALVARIKILSNLKLDERRVPQDGRHKFNMGTEPISLRISIIPGFFGENVVMRLLDESSRPLSLEELGVMGRNLDVIKRNFKRPNGMLLVTGPTGSGKTTTLYSVLNILNTIRVKICTIEDPIEYSMPRITQIQVNSKTGVTFAAGLRAFLRHDPDIMMVGEIRDKETAEIAIHAALTGHLVLSTLHTNDAIGAIPRLLDMGVEDYLLASTINVVVAQRLVRKICSSCIAEYKPEEVFLTKLNRDFGVSLENLKFYKGKGCPECKGSGFMGRIGIYEVLEVTDEVRDLVNKGSGAQEILDLAKKQGMISMADDGLNKVAGGLTTIEEVINAIMEG</sequence>
<dbReference type="InterPro" id="IPR001482">
    <property type="entry name" value="T2SS/T4SS_dom"/>
</dbReference>
<evidence type="ECO:0000256" key="1">
    <source>
        <dbReference type="ARBA" id="ARBA00006611"/>
    </source>
</evidence>
<evidence type="ECO:0000259" key="4">
    <source>
        <dbReference type="PROSITE" id="PS00662"/>
    </source>
</evidence>
<dbReference type="GO" id="GO:0005886">
    <property type="term" value="C:plasma membrane"/>
    <property type="evidence" value="ECO:0007669"/>
    <property type="project" value="TreeGrafter"/>
</dbReference>
<proteinExistence type="inferred from homology"/>
<dbReference type="InterPro" id="IPR003593">
    <property type="entry name" value="AAA+_ATPase"/>
</dbReference>
<comment type="similarity">
    <text evidence="1">Belongs to the GSP E family.</text>
</comment>
<evidence type="ECO:0000256" key="3">
    <source>
        <dbReference type="ARBA" id="ARBA00022840"/>
    </source>
</evidence>
<dbReference type="AlphaFoldDB" id="A0A1F8CSE2"/>
<dbReference type="SUPFAM" id="SSF52540">
    <property type="entry name" value="P-loop containing nucleoside triphosphate hydrolases"/>
    <property type="match status" value="1"/>
</dbReference>
<reference evidence="5 6" key="1">
    <citation type="journal article" date="2016" name="Nat. Commun.">
        <title>Thousands of microbial genomes shed light on interconnected biogeochemical processes in an aquifer system.</title>
        <authorList>
            <person name="Anantharaman K."/>
            <person name="Brown C.T."/>
            <person name="Hug L.A."/>
            <person name="Sharon I."/>
            <person name="Castelle C.J."/>
            <person name="Probst A.J."/>
            <person name="Thomas B.C."/>
            <person name="Singh A."/>
            <person name="Wilkins M.J."/>
            <person name="Karaoz U."/>
            <person name="Brodie E.L."/>
            <person name="Williams K.H."/>
            <person name="Hubbard S.S."/>
            <person name="Banfield J.F."/>
        </authorList>
    </citation>
    <scope>NUCLEOTIDE SEQUENCE [LARGE SCALE GENOMIC DNA]</scope>
</reference>
<dbReference type="Proteomes" id="UP000178999">
    <property type="component" value="Unassembled WGS sequence"/>
</dbReference>
<dbReference type="FunFam" id="3.40.50.300:FF:000398">
    <property type="entry name" value="Type IV pilus assembly ATPase PilB"/>
    <property type="match status" value="1"/>
</dbReference>
<feature type="domain" description="Bacterial type II secretion system protein E" evidence="4">
    <location>
        <begin position="376"/>
        <end position="390"/>
    </location>
</feature>
<dbReference type="SUPFAM" id="SSF160246">
    <property type="entry name" value="EspE N-terminal domain-like"/>
    <property type="match status" value="1"/>
</dbReference>
<dbReference type="InterPro" id="IPR027417">
    <property type="entry name" value="P-loop_NTPase"/>
</dbReference>
<dbReference type="FunFam" id="3.30.300.160:FF:000002">
    <property type="entry name" value="Type II secretion system protein E"/>
    <property type="match status" value="1"/>
</dbReference>
<dbReference type="Gene3D" id="3.40.50.300">
    <property type="entry name" value="P-loop containing nucleotide triphosphate hydrolases"/>
    <property type="match status" value="1"/>
</dbReference>
<dbReference type="CDD" id="cd01129">
    <property type="entry name" value="PulE-GspE-like"/>
    <property type="match status" value="1"/>
</dbReference>
<evidence type="ECO:0000313" key="5">
    <source>
        <dbReference type="EMBL" id="OGM79210.1"/>
    </source>
</evidence>
<dbReference type="GO" id="GO:0005524">
    <property type="term" value="F:ATP binding"/>
    <property type="evidence" value="ECO:0007669"/>
    <property type="project" value="UniProtKB-KW"/>
</dbReference>
<dbReference type="PROSITE" id="PS00662">
    <property type="entry name" value="T2SP_E"/>
    <property type="match status" value="1"/>
</dbReference>
<dbReference type="InterPro" id="IPR037257">
    <property type="entry name" value="T2SS_E_N_sf"/>
</dbReference>
<name>A0A1F8CSE2_9BACT</name>
<dbReference type="InterPro" id="IPR007831">
    <property type="entry name" value="T2SS_GspE_N"/>
</dbReference>
<accession>A0A1F8CSE2</accession>
<dbReference type="GO" id="GO:0016887">
    <property type="term" value="F:ATP hydrolysis activity"/>
    <property type="evidence" value="ECO:0007669"/>
    <property type="project" value="TreeGrafter"/>
</dbReference>